<evidence type="ECO:0000313" key="2">
    <source>
        <dbReference type="Proteomes" id="UP001158067"/>
    </source>
</evidence>
<proteinExistence type="predicted"/>
<accession>A0ABY1QBX1</accession>
<protein>
    <submittedName>
        <fullName evidence="1">Uncharacterized protein</fullName>
    </submittedName>
</protein>
<gene>
    <name evidence="1" type="ORF">SAMN06265222_107267</name>
</gene>
<keyword evidence="2" id="KW-1185">Reference proteome</keyword>
<organism evidence="1 2">
    <name type="scientific">Neorhodopirellula lusitana</name>
    <dbReference type="NCBI Taxonomy" id="445327"/>
    <lineage>
        <taxon>Bacteria</taxon>
        <taxon>Pseudomonadati</taxon>
        <taxon>Planctomycetota</taxon>
        <taxon>Planctomycetia</taxon>
        <taxon>Pirellulales</taxon>
        <taxon>Pirellulaceae</taxon>
        <taxon>Neorhodopirellula</taxon>
    </lineage>
</organism>
<sequence>MIEIRLSTDFPRVVKVGLPIQLTVQLTELDRFSRKLHGPGTGTALVGFLLLKLEQNGLTCLLAILESPSMSRGI</sequence>
<dbReference type="Proteomes" id="UP001158067">
    <property type="component" value="Unassembled WGS sequence"/>
</dbReference>
<name>A0ABY1QBX1_9BACT</name>
<reference evidence="1 2" key="1">
    <citation type="submission" date="2017-05" db="EMBL/GenBank/DDBJ databases">
        <authorList>
            <person name="Varghese N."/>
            <person name="Submissions S."/>
        </authorList>
    </citation>
    <scope>NUCLEOTIDE SEQUENCE [LARGE SCALE GENOMIC DNA]</scope>
    <source>
        <strain evidence="1 2">DSM 25457</strain>
    </source>
</reference>
<evidence type="ECO:0000313" key="1">
    <source>
        <dbReference type="EMBL" id="SMP62221.1"/>
    </source>
</evidence>
<dbReference type="EMBL" id="FXUG01000007">
    <property type="protein sequence ID" value="SMP62221.1"/>
    <property type="molecule type" value="Genomic_DNA"/>
</dbReference>
<comment type="caution">
    <text evidence="1">The sequence shown here is derived from an EMBL/GenBank/DDBJ whole genome shotgun (WGS) entry which is preliminary data.</text>
</comment>